<comment type="subcellular location">
    <subcellularLocation>
        <location evidence="3">Plastid</location>
        <location evidence="3">Chloroplast outer membrane</location>
    </subcellularLocation>
</comment>
<reference evidence="6 7" key="1">
    <citation type="submission" date="2015-01" db="EMBL/GenBank/DDBJ databases">
        <title>Genome of allotetraploid Gossypium barbadense reveals genomic plasticity and fiber elongation in cotton evolution.</title>
        <authorList>
            <person name="Chen X."/>
            <person name="Liu X."/>
            <person name="Zhao B."/>
            <person name="Zheng H."/>
            <person name="Hu Y."/>
            <person name="Lu G."/>
            <person name="Yang C."/>
            <person name="Chen J."/>
            <person name="Shan C."/>
            <person name="Zhang L."/>
            <person name="Zhou Y."/>
            <person name="Wang L."/>
            <person name="Guo W."/>
            <person name="Bai Y."/>
            <person name="Ruan J."/>
            <person name="Shangguan X."/>
            <person name="Mao Y."/>
            <person name="Jiang J."/>
            <person name="Zhu Y."/>
            <person name="Lei J."/>
            <person name="Kang H."/>
            <person name="Chen S."/>
            <person name="He X."/>
            <person name="Wang R."/>
            <person name="Wang Y."/>
            <person name="Chen J."/>
            <person name="Wang L."/>
            <person name="Yu S."/>
            <person name="Wang B."/>
            <person name="Wei J."/>
            <person name="Song S."/>
            <person name="Lu X."/>
            <person name="Gao Z."/>
            <person name="Gu W."/>
            <person name="Deng X."/>
            <person name="Ma D."/>
            <person name="Wang S."/>
            <person name="Liang W."/>
            <person name="Fang L."/>
            <person name="Cai C."/>
            <person name="Zhu X."/>
            <person name="Zhou B."/>
            <person name="Zhang Y."/>
            <person name="Chen Z."/>
            <person name="Xu S."/>
            <person name="Zhu R."/>
            <person name="Wang S."/>
            <person name="Zhang T."/>
            <person name="Zhao G."/>
        </authorList>
    </citation>
    <scope>NUCLEOTIDE SEQUENCE [LARGE SCALE GENOMIC DNA]</scope>
    <source>
        <strain evidence="7">cv. Xinhai21</strain>
        <tissue evidence="6">Leaf</tissue>
    </source>
</reference>
<sequence>MHRNDGVCFTSSSFKIPLSPPSQTLASPLSRARHSLFQLLHSLRNRSLPPTTSTHSPLLCCSSLSLTAQTYNLVNAPLLCSASLALSQLYSPDSTQSGSEVPQKGQSTTTGRYDEERVLISEVLVRNKDGEELERKDLEMEALTALKACRANSALNVREVQEDVHRIIDSGYFSSCMPVAVDTRDGIRLVFQKLALEAEICLKALEQDRKPWNKTVIGEAKRGKPMKGRVSKCSQATMTMTDCYYVSSGCYKSDSTSQGRSSIVQSWRLLLQQDTWRNTILISDLVDIGFLWHKVEPNQEFHGLVCEGANVLPSKFLEDAFRDGHGKVVNLKRLDEVINSINGWYMERGLFGLVSGVDIFSGGIIRLQVAEAEVNNISIRFLDRKTGEPTKGKTKPETILRQLTTKKGQVYSMLQGKRDVDTVSTMGLMADVSIIPQPAGDAGKVDLVMNVVERPSGGFSAGGGISSGITSGPLSGLIGSFAYSHRNLFGRNQKLNISLERGQIDSIFRINYTDPWIEGDDKRTSRTIIIQNSRTPGTLVHGNQHDNSSLSIGRVTAGIEFSRPLRPKWSGTAGLIFQHAGARDEKGNPIIKDFYGSPLTASGKPYDDMLVAKFECVYTGSGDQGSSMFAFNMEQGLPVMPEWLFFNRVNARARKGVEIGPTRLLLSLSGGKVVGNFSPHEAFAIGGTNSVRGYEEGAVGSGRSYVVGSSEVSFPMVEPLQCDEHVSEQGSVSVQQKSSSTIGLLPAAVLGPVEGVIFADYGHDLWSGPSVPGDPAGARYKPGSGYGYGFGIRVDSPLGPLRLEYAFNDRQAKRFHFGVGHRN</sequence>
<keyword evidence="1" id="KW-1002">Plastid outer membrane</keyword>
<proteinExistence type="predicted"/>
<evidence type="ECO:0000256" key="4">
    <source>
        <dbReference type="SAM" id="MobiDB-lite"/>
    </source>
</evidence>
<evidence type="ECO:0000256" key="2">
    <source>
        <dbReference type="ARBA" id="ARBA00023136"/>
    </source>
</evidence>
<feature type="domain" description="POTRA" evidence="5">
    <location>
        <begin position="372"/>
        <end position="454"/>
    </location>
</feature>
<protein>
    <recommendedName>
        <fullName evidence="5">POTRA domain-containing protein</fullName>
    </recommendedName>
</protein>
<gene>
    <name evidence="6" type="ORF">GOBAR_AA23722</name>
</gene>
<accession>A0A2P5X0Y2</accession>
<name>A0A2P5X0Y2_GOSBA</name>
<dbReference type="FunFam" id="3.10.20.310:FF:000013">
    <property type="entry name" value="Outer envelope protein 80 chloroplastic"/>
    <property type="match status" value="1"/>
</dbReference>
<feature type="compositionally biased region" description="Polar residues" evidence="4">
    <location>
        <begin position="92"/>
        <end position="111"/>
    </location>
</feature>
<dbReference type="InterPro" id="IPR034746">
    <property type="entry name" value="POTRA"/>
</dbReference>
<dbReference type="PROSITE" id="PS51779">
    <property type="entry name" value="POTRA"/>
    <property type="match status" value="1"/>
</dbReference>
<keyword evidence="1" id="KW-0934">Plastid</keyword>
<dbReference type="Pfam" id="PF01103">
    <property type="entry name" value="Omp85"/>
    <property type="match status" value="2"/>
</dbReference>
<dbReference type="PANTHER" id="PTHR12815:SF32">
    <property type="entry name" value="OUTER ENVELOPE PROTEIN 80, CHLOROPLASTIC"/>
    <property type="match status" value="1"/>
</dbReference>
<dbReference type="InterPro" id="IPR000184">
    <property type="entry name" value="Bac_surfAg_D15"/>
</dbReference>
<dbReference type="GO" id="GO:0009793">
    <property type="term" value="P:embryo development ending in seed dormancy"/>
    <property type="evidence" value="ECO:0007669"/>
    <property type="project" value="TreeGrafter"/>
</dbReference>
<dbReference type="AlphaFoldDB" id="A0A2P5X0Y2"/>
<dbReference type="OrthoDB" id="2013615at2759"/>
<dbReference type="GO" id="GO:0009658">
    <property type="term" value="P:chloroplast organization"/>
    <property type="evidence" value="ECO:0007669"/>
    <property type="project" value="TreeGrafter"/>
</dbReference>
<dbReference type="FunFam" id="3.10.20.310:FF:000012">
    <property type="entry name" value="Outer envelope protein 80, chloroplastic"/>
    <property type="match status" value="1"/>
</dbReference>
<dbReference type="PANTHER" id="PTHR12815">
    <property type="entry name" value="SORTING AND ASSEMBLY MACHINERY SAMM50 PROTEIN FAMILY MEMBER"/>
    <property type="match status" value="1"/>
</dbReference>
<evidence type="ECO:0000313" key="6">
    <source>
        <dbReference type="EMBL" id="PPR96955.1"/>
    </source>
</evidence>
<keyword evidence="2" id="KW-0472">Membrane</keyword>
<dbReference type="Gene3D" id="2.40.160.50">
    <property type="entry name" value="membrane protein fhac: a member of the omp85/tpsb transporter family"/>
    <property type="match status" value="1"/>
</dbReference>
<dbReference type="Proteomes" id="UP000239757">
    <property type="component" value="Unassembled WGS sequence"/>
</dbReference>
<dbReference type="EMBL" id="KZ665961">
    <property type="protein sequence ID" value="PPR96955.1"/>
    <property type="molecule type" value="Genomic_DNA"/>
</dbReference>
<dbReference type="GO" id="GO:0009707">
    <property type="term" value="C:chloroplast outer membrane"/>
    <property type="evidence" value="ECO:0007669"/>
    <property type="project" value="UniProtKB-SubCell"/>
</dbReference>
<evidence type="ECO:0000259" key="5">
    <source>
        <dbReference type="PROSITE" id="PS51779"/>
    </source>
</evidence>
<organism evidence="6 7">
    <name type="scientific">Gossypium barbadense</name>
    <name type="common">Sea Island cotton</name>
    <name type="synonym">Hibiscus barbadensis</name>
    <dbReference type="NCBI Taxonomy" id="3634"/>
    <lineage>
        <taxon>Eukaryota</taxon>
        <taxon>Viridiplantae</taxon>
        <taxon>Streptophyta</taxon>
        <taxon>Embryophyta</taxon>
        <taxon>Tracheophyta</taxon>
        <taxon>Spermatophyta</taxon>
        <taxon>Magnoliopsida</taxon>
        <taxon>eudicotyledons</taxon>
        <taxon>Gunneridae</taxon>
        <taxon>Pentapetalae</taxon>
        <taxon>rosids</taxon>
        <taxon>malvids</taxon>
        <taxon>Malvales</taxon>
        <taxon>Malvaceae</taxon>
        <taxon>Malvoideae</taxon>
        <taxon>Gossypium</taxon>
    </lineage>
</organism>
<dbReference type="Gene3D" id="3.10.20.310">
    <property type="entry name" value="membrane protein fhac"/>
    <property type="match status" value="3"/>
</dbReference>
<dbReference type="FunFam" id="3.10.20.310:FF:000014">
    <property type="entry name" value="Outer envelope protein 80, chloroplastic"/>
    <property type="match status" value="1"/>
</dbReference>
<evidence type="ECO:0000313" key="7">
    <source>
        <dbReference type="Proteomes" id="UP000239757"/>
    </source>
</evidence>
<dbReference type="InterPro" id="IPR039910">
    <property type="entry name" value="D15-like"/>
</dbReference>
<evidence type="ECO:0000256" key="3">
    <source>
        <dbReference type="ARBA" id="ARBA00024013"/>
    </source>
</evidence>
<feature type="region of interest" description="Disordered" evidence="4">
    <location>
        <begin position="92"/>
        <end position="112"/>
    </location>
</feature>
<evidence type="ECO:0000256" key="1">
    <source>
        <dbReference type="ARBA" id="ARBA00022805"/>
    </source>
</evidence>